<sequence>MSIPYLKKDKGGSYFVVHDQPFLPLGGELHNSSGSDLKYLEEHVWPALRPLGGNFYLTPVYWEFLEPQEGVFDFTLVDGVIAQARREKVKLGLLWFGTWKNGASDYLPVWLKQDHDRYFLARDEKGRPINAVSTFCEEVRRLDVRAFSALMRHLKEMDGQENTVITVQVENEVGIWMHDRDFCEQANKAFAEEIPQEVSERFGLSGTWEEAFGKKACDQFEAYQFAGYVETVAAAGKAEYPIPMFVNCVATLGEFCPAGGPNYGAHQMWMAFAPSIDFFSPDVYAPEFQEICTHFVHDGNSLFIPETGAGMDAVPKFLYAVGALNCFGFNPFGCEDFFDDVVPVSDLDWANVGAVSNYRPGAGQRMRKAYEMVWALWPEIRRAHEEGRIFGFLQGKGNMEQLDIPGLRVKVGYGRAVRAIEPARLPEEKQAALGGGFLIQLKGGEYLFAGTNCYLNFEAPVGGTETVFVMDKRELLLENGVFREGRCLNGDQRNVTGIGLTPAVLKLRLDVHC</sequence>
<feature type="domain" description="DUF5597" evidence="4">
    <location>
        <begin position="367"/>
        <end position="494"/>
    </location>
</feature>
<dbReference type="InterPro" id="IPR017853">
    <property type="entry name" value="GH"/>
</dbReference>
<dbReference type="EMBL" id="DWWS01000007">
    <property type="protein sequence ID" value="HJC22328.1"/>
    <property type="molecule type" value="Genomic_DNA"/>
</dbReference>
<gene>
    <name evidence="5" type="ORF">H9761_01315</name>
</gene>
<keyword evidence="1" id="KW-0378">Hydrolase</keyword>
<evidence type="ECO:0000313" key="5">
    <source>
        <dbReference type="EMBL" id="HJC22328.1"/>
    </source>
</evidence>
<dbReference type="AlphaFoldDB" id="A0A9D2NCM8"/>
<reference evidence="5" key="2">
    <citation type="submission" date="2021-04" db="EMBL/GenBank/DDBJ databases">
        <authorList>
            <person name="Gilroy R."/>
        </authorList>
    </citation>
    <scope>NUCLEOTIDE SEQUENCE</scope>
    <source>
        <strain evidence="5">USAMLcec2-132</strain>
    </source>
</reference>
<dbReference type="GO" id="GO:0009341">
    <property type="term" value="C:beta-galactosidase complex"/>
    <property type="evidence" value="ECO:0007669"/>
    <property type="project" value="InterPro"/>
</dbReference>
<protein>
    <submittedName>
        <fullName evidence="5">DUF5597 domain-containing protein</fullName>
    </submittedName>
</protein>
<dbReference type="GO" id="GO:0005975">
    <property type="term" value="P:carbohydrate metabolic process"/>
    <property type="evidence" value="ECO:0007669"/>
    <property type="project" value="InterPro"/>
</dbReference>
<evidence type="ECO:0000259" key="3">
    <source>
        <dbReference type="Pfam" id="PF02449"/>
    </source>
</evidence>
<comment type="caution">
    <text evidence="5">The sequence shown here is derived from an EMBL/GenBank/DDBJ whole genome shotgun (WGS) entry which is preliminary data.</text>
</comment>
<dbReference type="InterPro" id="IPR040719">
    <property type="entry name" value="DUF5597"/>
</dbReference>
<reference evidence="5" key="1">
    <citation type="journal article" date="2021" name="PeerJ">
        <title>Extensive microbial diversity within the chicken gut microbiome revealed by metagenomics and culture.</title>
        <authorList>
            <person name="Gilroy R."/>
            <person name="Ravi A."/>
            <person name="Getino M."/>
            <person name="Pursley I."/>
            <person name="Horton D.L."/>
            <person name="Alikhan N.F."/>
            <person name="Baker D."/>
            <person name="Gharbi K."/>
            <person name="Hall N."/>
            <person name="Watson M."/>
            <person name="Adriaenssens E.M."/>
            <person name="Foster-Nyarko E."/>
            <person name="Jarju S."/>
            <person name="Secka A."/>
            <person name="Antonio M."/>
            <person name="Oren A."/>
            <person name="Chaudhuri R.R."/>
            <person name="La Ragione R."/>
            <person name="Hildebrand F."/>
            <person name="Pallen M.J."/>
        </authorList>
    </citation>
    <scope>NUCLEOTIDE SEQUENCE</scope>
    <source>
        <strain evidence="5">USAMLcec2-132</strain>
    </source>
</reference>
<evidence type="ECO:0000256" key="1">
    <source>
        <dbReference type="ARBA" id="ARBA00022801"/>
    </source>
</evidence>
<accession>A0A9D2NCM8</accession>
<organism evidence="5 6">
    <name type="scientific">Candidatus Eisenbergiella merdavium</name>
    <dbReference type="NCBI Taxonomy" id="2838551"/>
    <lineage>
        <taxon>Bacteria</taxon>
        <taxon>Bacillati</taxon>
        <taxon>Bacillota</taxon>
        <taxon>Clostridia</taxon>
        <taxon>Lachnospirales</taxon>
        <taxon>Lachnospiraceae</taxon>
        <taxon>Eisenbergiella</taxon>
    </lineage>
</organism>
<dbReference type="Gene3D" id="3.20.20.80">
    <property type="entry name" value="Glycosidases"/>
    <property type="match status" value="1"/>
</dbReference>
<evidence type="ECO:0000259" key="4">
    <source>
        <dbReference type="Pfam" id="PF18120"/>
    </source>
</evidence>
<feature type="domain" description="Glycoside hydrolase family 42 N-terminal" evidence="3">
    <location>
        <begin position="60"/>
        <end position="221"/>
    </location>
</feature>
<dbReference type="Pfam" id="PF18120">
    <property type="entry name" value="DUF5597"/>
    <property type="match status" value="1"/>
</dbReference>
<dbReference type="Proteomes" id="UP000823891">
    <property type="component" value="Unassembled WGS sequence"/>
</dbReference>
<dbReference type="Gene3D" id="2.60.220.20">
    <property type="entry name" value="putative beta-Galactosidase from caulobacter crescentus"/>
    <property type="match status" value="1"/>
</dbReference>
<proteinExistence type="predicted"/>
<dbReference type="InterPro" id="IPR013529">
    <property type="entry name" value="Glyco_hydro_42_N"/>
</dbReference>
<evidence type="ECO:0000256" key="2">
    <source>
        <dbReference type="ARBA" id="ARBA00023295"/>
    </source>
</evidence>
<dbReference type="GO" id="GO:0004565">
    <property type="term" value="F:beta-galactosidase activity"/>
    <property type="evidence" value="ECO:0007669"/>
    <property type="project" value="InterPro"/>
</dbReference>
<dbReference type="Pfam" id="PF02449">
    <property type="entry name" value="Glyco_hydro_42"/>
    <property type="match status" value="1"/>
</dbReference>
<evidence type="ECO:0000313" key="6">
    <source>
        <dbReference type="Proteomes" id="UP000823891"/>
    </source>
</evidence>
<keyword evidence="2" id="KW-0326">Glycosidase</keyword>
<dbReference type="SUPFAM" id="SSF51445">
    <property type="entry name" value="(Trans)glycosidases"/>
    <property type="match status" value="1"/>
</dbReference>
<name>A0A9D2NCM8_9FIRM</name>